<reference evidence="1 3" key="1">
    <citation type="journal article" date="2018" name="PLoS Genet.">
        <title>Population sequencing reveals clonal diversity and ancestral inbreeding in the grapevine cultivar Chardonnay.</title>
        <authorList>
            <person name="Roach M.J."/>
            <person name="Johnson D.L."/>
            <person name="Bohlmann J."/>
            <person name="van Vuuren H.J."/>
            <person name="Jones S.J."/>
            <person name="Pretorius I.S."/>
            <person name="Schmidt S.A."/>
            <person name="Borneman A.R."/>
        </authorList>
    </citation>
    <scope>NUCLEOTIDE SEQUENCE [LARGE SCALE GENOMIC DNA]</scope>
    <source>
        <strain evidence="3">cv. Chardonnay</strain>
        <strain evidence="1">I10V1</strain>
        <tissue evidence="1">Leaf</tissue>
    </source>
</reference>
<dbReference type="EMBL" id="QGNW01000158">
    <property type="protein sequence ID" value="RVW90064.1"/>
    <property type="molecule type" value="Genomic_DNA"/>
</dbReference>
<protein>
    <submittedName>
        <fullName evidence="1">Uncharacterized protein</fullName>
    </submittedName>
</protein>
<dbReference type="EMBL" id="QGNW01000315">
    <property type="protein sequence ID" value="RVW77312.1"/>
    <property type="molecule type" value="Genomic_DNA"/>
</dbReference>
<proteinExistence type="predicted"/>
<accession>A0A438GYJ4</accession>
<evidence type="ECO:0000313" key="2">
    <source>
        <dbReference type="EMBL" id="RVW90064.1"/>
    </source>
</evidence>
<evidence type="ECO:0000313" key="1">
    <source>
        <dbReference type="EMBL" id="RVW77312.1"/>
    </source>
</evidence>
<organism evidence="1 3">
    <name type="scientific">Vitis vinifera</name>
    <name type="common">Grape</name>
    <dbReference type="NCBI Taxonomy" id="29760"/>
    <lineage>
        <taxon>Eukaryota</taxon>
        <taxon>Viridiplantae</taxon>
        <taxon>Streptophyta</taxon>
        <taxon>Embryophyta</taxon>
        <taxon>Tracheophyta</taxon>
        <taxon>Spermatophyta</taxon>
        <taxon>Magnoliopsida</taxon>
        <taxon>eudicotyledons</taxon>
        <taxon>Gunneridae</taxon>
        <taxon>Pentapetalae</taxon>
        <taxon>rosids</taxon>
        <taxon>Vitales</taxon>
        <taxon>Vitaceae</taxon>
        <taxon>Viteae</taxon>
        <taxon>Vitis</taxon>
    </lineage>
</organism>
<dbReference type="Proteomes" id="UP000288805">
    <property type="component" value="Unassembled WGS sequence"/>
</dbReference>
<comment type="caution">
    <text evidence="1">The sequence shown here is derived from an EMBL/GenBank/DDBJ whole genome shotgun (WGS) entry which is preliminary data.</text>
</comment>
<gene>
    <name evidence="2" type="ORF">CK203_035847</name>
    <name evidence="1" type="ORF">CK203_050110</name>
</gene>
<evidence type="ECO:0000313" key="3">
    <source>
        <dbReference type="Proteomes" id="UP000288805"/>
    </source>
</evidence>
<sequence>MSIGRKWKEVIDVTDKITYSFHDDSRRERSVKVRYNV</sequence>
<name>A0A438GYJ4_VITVI</name>
<dbReference type="AlphaFoldDB" id="A0A438GYJ4"/>